<feature type="transmembrane region" description="Helical" evidence="9">
    <location>
        <begin position="196"/>
        <end position="215"/>
    </location>
</feature>
<dbReference type="InterPro" id="IPR003938">
    <property type="entry name" value="K_chnl_volt-dep_EAG/ELK/ERG"/>
</dbReference>
<dbReference type="SMART" id="SM00100">
    <property type="entry name" value="cNMP"/>
    <property type="match status" value="1"/>
</dbReference>
<keyword evidence="2" id="KW-0813">Transport</keyword>
<evidence type="ECO:0000256" key="4">
    <source>
        <dbReference type="ARBA" id="ARBA00022989"/>
    </source>
</evidence>
<sequence length="776" mass="89519">MALHSSRIDIVNEKTPLNSSMNISNDQSYNQEDLIQEIMVLRTGKQSVTQPSHDPSPQRIAYLWRRAKCKGKTVARLIKVWRDIQIYGGSRNHYASTIAWKESFEEDEEEIVHKWILLPNSSFKKYWSLVIAFLLIWTATVVPYEVCYLDDNYMWLSIDLTIDGLFIIDIIINFNTAYVDDEGKIITNRKSIAKRYLTTWFLIDLIACIPFPNLMNNFNADGNKNYGFQRLARVLRLLRMYRLVRVSRLFKVFKWAKNSEFITTLINTLRVTTGLLRMIKFIFIMLIVIHIVSCLWYYIARVDDFSYNTWVYRYGFLDDSKGELYLTSIYYVAQTIATVGFGDIVPLTSGERIFALVLMGIGVGFYSYTVSNLSTIMATLDIRSTNLKNRLSALAEFAKFTKLPEELRVKIRKHIIHNHQENVYTWFDKDALLKELPASLRREISIHMHKRIVEKIAFFQDKDPQFISLIVPKLKNVHMQSGEILFKDDDYAEEIYFLVKGRVNFKKNGIVFKTYSQGSYFGEVDVLNNKLRSYTAQVASQTGNFLVLSKRDLMNFMKEFTNIAKEVKATADVRETKYKDAIDSVLNSESDDSFIVKKKKKTKPHSDSEDKLILSKIGETQASDGPFHDKDHLGKIASKRLELDSTPRSKPPSLDTILQHNASSPFTFSTSSTPIVSSIVFSPTNFKVKSLNERLKIGQDSKNFEIHDDSAHFSRDNSRIESETGDLRSILHGLNESEEIAERNLEGASNMLLEMERTQESMLKKLKDLISELESQ</sequence>
<dbReference type="Gene3D" id="2.60.120.10">
    <property type="entry name" value="Jelly Rolls"/>
    <property type="match status" value="1"/>
</dbReference>
<keyword evidence="12" id="KW-1185">Reference proteome</keyword>
<dbReference type="GO" id="GO:0005249">
    <property type="term" value="F:voltage-gated potassium channel activity"/>
    <property type="evidence" value="ECO:0007669"/>
    <property type="project" value="InterPro"/>
</dbReference>
<feature type="domain" description="Cyclic nucleotide-binding" evidence="10">
    <location>
        <begin position="458"/>
        <end position="557"/>
    </location>
</feature>
<feature type="transmembrane region" description="Helical" evidence="9">
    <location>
        <begin position="152"/>
        <end position="175"/>
    </location>
</feature>
<evidence type="ECO:0000256" key="1">
    <source>
        <dbReference type="ARBA" id="ARBA00004141"/>
    </source>
</evidence>
<feature type="coiled-coil region" evidence="8">
    <location>
        <begin position="738"/>
        <end position="776"/>
    </location>
</feature>
<keyword evidence="8" id="KW-0175">Coiled coil</keyword>
<dbReference type="CDD" id="cd00038">
    <property type="entry name" value="CAP_ED"/>
    <property type="match status" value="1"/>
</dbReference>
<dbReference type="Proteomes" id="UP001162131">
    <property type="component" value="Unassembled WGS sequence"/>
</dbReference>
<dbReference type="InterPro" id="IPR018490">
    <property type="entry name" value="cNMP-bd_dom_sf"/>
</dbReference>
<evidence type="ECO:0000256" key="7">
    <source>
        <dbReference type="ARBA" id="ARBA00023303"/>
    </source>
</evidence>
<dbReference type="FunFam" id="1.10.287.70:FF:000123">
    <property type="entry name" value="Potassium channel KAT3"/>
    <property type="match status" value="1"/>
</dbReference>
<keyword evidence="3 9" id="KW-0812">Transmembrane</keyword>
<keyword evidence="4 9" id="KW-1133">Transmembrane helix</keyword>
<feature type="transmembrane region" description="Helical" evidence="9">
    <location>
        <begin position="353"/>
        <end position="370"/>
    </location>
</feature>
<dbReference type="EMBL" id="CAJZBQ010000008">
    <property type="protein sequence ID" value="CAG9312626.1"/>
    <property type="molecule type" value="Genomic_DNA"/>
</dbReference>
<name>A0AAU9IHB4_9CILI</name>
<keyword evidence="6 9" id="KW-0472">Membrane</keyword>
<dbReference type="Pfam" id="PF00027">
    <property type="entry name" value="cNMP_binding"/>
    <property type="match status" value="1"/>
</dbReference>
<dbReference type="PANTHER" id="PTHR47823">
    <property type="entry name" value="ION_TRANS DOMAIN-CONTAINING PROTEIN"/>
    <property type="match status" value="1"/>
</dbReference>
<protein>
    <recommendedName>
        <fullName evidence="10">Cyclic nucleotide-binding domain-containing protein</fullName>
    </recommendedName>
</protein>
<proteinExistence type="predicted"/>
<dbReference type="Gene3D" id="1.10.287.70">
    <property type="match status" value="1"/>
</dbReference>
<feature type="transmembrane region" description="Helical" evidence="9">
    <location>
        <begin position="126"/>
        <end position="146"/>
    </location>
</feature>
<comment type="caution">
    <text evidence="11">The sequence shown here is derived from an EMBL/GenBank/DDBJ whole genome shotgun (WGS) entry which is preliminary data.</text>
</comment>
<feature type="transmembrane region" description="Helical" evidence="9">
    <location>
        <begin position="278"/>
        <end position="299"/>
    </location>
</feature>
<dbReference type="InterPro" id="IPR014710">
    <property type="entry name" value="RmlC-like_jellyroll"/>
</dbReference>
<dbReference type="InterPro" id="IPR000595">
    <property type="entry name" value="cNMP-bd_dom"/>
</dbReference>
<dbReference type="AlphaFoldDB" id="A0AAU9IHB4"/>
<evidence type="ECO:0000256" key="6">
    <source>
        <dbReference type="ARBA" id="ARBA00023136"/>
    </source>
</evidence>
<gene>
    <name evidence="11" type="ORF">BSTOLATCC_MIC7153</name>
</gene>
<evidence type="ECO:0000256" key="5">
    <source>
        <dbReference type="ARBA" id="ARBA00023065"/>
    </source>
</evidence>
<dbReference type="InterPro" id="IPR005821">
    <property type="entry name" value="Ion_trans_dom"/>
</dbReference>
<dbReference type="PANTHER" id="PTHR47823:SF9">
    <property type="entry name" value="CHROMOSOME UNDETERMINED SCAFFOLD_10, WHOLE GENOME SHOTGUN SEQUENCE"/>
    <property type="match status" value="1"/>
</dbReference>
<dbReference type="PROSITE" id="PS50042">
    <property type="entry name" value="CNMP_BINDING_3"/>
    <property type="match status" value="1"/>
</dbReference>
<evidence type="ECO:0000256" key="3">
    <source>
        <dbReference type="ARBA" id="ARBA00022692"/>
    </source>
</evidence>
<evidence type="ECO:0000259" key="10">
    <source>
        <dbReference type="PROSITE" id="PS50042"/>
    </source>
</evidence>
<comment type="subcellular location">
    <subcellularLocation>
        <location evidence="1">Membrane</location>
        <topology evidence="1">Multi-pass membrane protein</topology>
    </subcellularLocation>
</comment>
<evidence type="ECO:0000313" key="12">
    <source>
        <dbReference type="Proteomes" id="UP001162131"/>
    </source>
</evidence>
<reference evidence="11" key="1">
    <citation type="submission" date="2021-09" db="EMBL/GenBank/DDBJ databases">
        <authorList>
            <consortium name="AG Swart"/>
            <person name="Singh M."/>
            <person name="Singh A."/>
            <person name="Seah K."/>
            <person name="Emmerich C."/>
        </authorList>
    </citation>
    <scope>NUCLEOTIDE SEQUENCE</scope>
    <source>
        <strain evidence="11">ATCC30299</strain>
    </source>
</reference>
<evidence type="ECO:0000313" key="11">
    <source>
        <dbReference type="EMBL" id="CAG9312626.1"/>
    </source>
</evidence>
<dbReference type="Pfam" id="PF00520">
    <property type="entry name" value="Ion_trans"/>
    <property type="match status" value="1"/>
</dbReference>
<feature type="transmembrane region" description="Helical" evidence="9">
    <location>
        <begin position="324"/>
        <end position="341"/>
    </location>
</feature>
<accession>A0AAU9IHB4</accession>
<dbReference type="Gene3D" id="1.10.287.630">
    <property type="entry name" value="Helix hairpin bin"/>
    <property type="match status" value="1"/>
</dbReference>
<organism evidence="11 12">
    <name type="scientific">Blepharisma stoltei</name>
    <dbReference type="NCBI Taxonomy" id="1481888"/>
    <lineage>
        <taxon>Eukaryota</taxon>
        <taxon>Sar</taxon>
        <taxon>Alveolata</taxon>
        <taxon>Ciliophora</taxon>
        <taxon>Postciliodesmatophora</taxon>
        <taxon>Heterotrichea</taxon>
        <taxon>Heterotrichida</taxon>
        <taxon>Blepharismidae</taxon>
        <taxon>Blepharisma</taxon>
    </lineage>
</organism>
<dbReference type="GO" id="GO:0016020">
    <property type="term" value="C:membrane"/>
    <property type="evidence" value="ECO:0007669"/>
    <property type="project" value="UniProtKB-SubCell"/>
</dbReference>
<dbReference type="SUPFAM" id="SSF81324">
    <property type="entry name" value="Voltage-gated potassium channels"/>
    <property type="match status" value="1"/>
</dbReference>
<keyword evidence="7" id="KW-0407">Ion channel</keyword>
<keyword evidence="5" id="KW-0406">Ion transport</keyword>
<evidence type="ECO:0000256" key="2">
    <source>
        <dbReference type="ARBA" id="ARBA00022448"/>
    </source>
</evidence>
<evidence type="ECO:0000256" key="8">
    <source>
        <dbReference type="SAM" id="Coils"/>
    </source>
</evidence>
<dbReference type="PRINTS" id="PR01463">
    <property type="entry name" value="EAGCHANLFMLY"/>
</dbReference>
<evidence type="ECO:0000256" key="9">
    <source>
        <dbReference type="SAM" id="Phobius"/>
    </source>
</evidence>
<dbReference type="SUPFAM" id="SSF51206">
    <property type="entry name" value="cAMP-binding domain-like"/>
    <property type="match status" value="1"/>
</dbReference>